<protein>
    <submittedName>
        <fullName evidence="5">Chromosome undetermined SCAF3337, whole genome shotgun sequence</fullName>
    </submittedName>
</protein>
<gene>
    <name evidence="5" type="ORF">GSTENG00000832001</name>
</gene>
<dbReference type="OrthoDB" id="5918007at2759"/>
<dbReference type="PANTHER" id="PTHR16308:SF19">
    <property type="entry name" value="UBIQUITIN-ASSOCIATED PROTEIN 2"/>
    <property type="match status" value="1"/>
</dbReference>
<reference evidence="5" key="1">
    <citation type="journal article" date="2004" name="Nature">
        <title>Genome duplication in the teleost fish Tetraodon nigroviridis reveals the early vertebrate proto-karyotype.</title>
        <authorList>
            <person name="Jaillon O."/>
            <person name="Aury J.-M."/>
            <person name="Brunet F."/>
            <person name="Petit J.-L."/>
            <person name="Stange-Thomann N."/>
            <person name="Mauceli E."/>
            <person name="Bouneau L."/>
            <person name="Fischer C."/>
            <person name="Ozouf-Costaz C."/>
            <person name="Bernot A."/>
            <person name="Nicaud S."/>
            <person name="Jaffe D."/>
            <person name="Fisher S."/>
            <person name="Lutfalla G."/>
            <person name="Dossat C."/>
            <person name="Segurens B."/>
            <person name="Dasilva C."/>
            <person name="Salanoubat M."/>
            <person name="Levy M."/>
            <person name="Boudet N."/>
            <person name="Castellano S."/>
            <person name="Anthouard V."/>
            <person name="Jubin C."/>
            <person name="Castelli V."/>
            <person name="Katinka M."/>
            <person name="Vacherie B."/>
            <person name="Biemont C."/>
            <person name="Skalli Z."/>
            <person name="Cattolico L."/>
            <person name="Poulain J."/>
            <person name="De Berardinis V."/>
            <person name="Cruaud C."/>
            <person name="Duprat S."/>
            <person name="Brottier P."/>
            <person name="Coutanceau J.-P."/>
            <person name="Gouzy J."/>
            <person name="Parra G."/>
            <person name="Lardier G."/>
            <person name="Chapple C."/>
            <person name="McKernan K.J."/>
            <person name="McEwan P."/>
            <person name="Bosak S."/>
            <person name="Kellis M."/>
            <person name="Volff J.-N."/>
            <person name="Guigo R."/>
            <person name="Zody M.C."/>
            <person name="Mesirov J."/>
            <person name="Lindblad-Toh K."/>
            <person name="Birren B."/>
            <person name="Nusbaum C."/>
            <person name="Kahn D."/>
            <person name="Robinson-Rechavi M."/>
            <person name="Laudet V."/>
            <person name="Schachter V."/>
            <person name="Quetier F."/>
            <person name="Saurin W."/>
            <person name="Scarpelli C."/>
            <person name="Wincker P."/>
            <person name="Lander E.S."/>
            <person name="Weissenbach J."/>
            <person name="Roest Crollius H."/>
        </authorList>
    </citation>
    <scope>NUCLEOTIDE SEQUENCE [LARGE SCALE GENOMIC DNA]</scope>
</reference>
<evidence type="ECO:0000256" key="3">
    <source>
        <dbReference type="ARBA" id="ARBA00022553"/>
    </source>
</evidence>
<dbReference type="GO" id="GO:0005634">
    <property type="term" value="C:nucleus"/>
    <property type="evidence" value="ECO:0007669"/>
    <property type="project" value="TreeGrafter"/>
</dbReference>
<proteinExistence type="predicted"/>
<accession>Q4TH06</accession>
<feature type="compositionally biased region" description="Polar residues" evidence="4">
    <location>
        <begin position="240"/>
        <end position="250"/>
    </location>
</feature>
<organism evidence="5">
    <name type="scientific">Tetraodon nigroviridis</name>
    <name type="common">Spotted green pufferfish</name>
    <name type="synonym">Chelonodon nigroviridis</name>
    <dbReference type="NCBI Taxonomy" id="99883"/>
    <lineage>
        <taxon>Eukaryota</taxon>
        <taxon>Metazoa</taxon>
        <taxon>Chordata</taxon>
        <taxon>Craniata</taxon>
        <taxon>Vertebrata</taxon>
        <taxon>Euteleostomi</taxon>
        <taxon>Actinopterygii</taxon>
        <taxon>Neopterygii</taxon>
        <taxon>Teleostei</taxon>
        <taxon>Neoteleostei</taxon>
        <taxon>Acanthomorphata</taxon>
        <taxon>Eupercaria</taxon>
        <taxon>Tetraodontiformes</taxon>
        <taxon>Tetradontoidea</taxon>
        <taxon>Tetraodontidae</taxon>
        <taxon>Tetraodon</taxon>
    </lineage>
</organism>
<evidence type="ECO:0000256" key="1">
    <source>
        <dbReference type="ARBA" id="ARBA00004496"/>
    </source>
</evidence>
<keyword evidence="2" id="KW-0963">Cytoplasm</keyword>
<reference evidence="5" key="2">
    <citation type="submission" date="2004-02" db="EMBL/GenBank/DDBJ databases">
        <authorList>
            <consortium name="Genoscope"/>
            <consortium name="Whitehead Institute Centre for Genome Research"/>
        </authorList>
    </citation>
    <scope>NUCLEOTIDE SEQUENCE</scope>
</reference>
<dbReference type="GO" id="GO:0005737">
    <property type="term" value="C:cytoplasm"/>
    <property type="evidence" value="ECO:0007669"/>
    <property type="project" value="UniProtKB-SubCell"/>
</dbReference>
<feature type="region of interest" description="Disordered" evidence="4">
    <location>
        <begin position="208"/>
        <end position="287"/>
    </location>
</feature>
<feature type="non-terminal residue" evidence="5">
    <location>
        <position position="287"/>
    </location>
</feature>
<sequence>MSTMHSMSSTVAGMGGSSTLHSSAAPVSTALGLGSNGATATSNLSVPRTTLLSSSSGVYTHTHTHTHLECCTTSRHEAPVWSLLLPSSCRQVKLLPTCPRACLPSCPTSTSWVQGGCCQHTRSTATRTSICSSPGSRCPPCRITTESHFLAPRRLFPTETGAWPTTPTQAFLPPGYSYTGLPYYAGVPGAVPSAAAFQYGPTMFVPPGGPGPASAKQHSMGLGLANPSASPFQQQTQQQPSGYGQHTFSSGYEELTAGPAGVDYSKGYNSSSQTQAKSAASGPGKGR</sequence>
<keyword evidence="3" id="KW-0597">Phosphoprotein</keyword>
<dbReference type="EMBL" id="CAAE01003337">
    <property type="protein sequence ID" value="CAF87826.1"/>
    <property type="molecule type" value="Genomic_DNA"/>
</dbReference>
<evidence type="ECO:0000313" key="5">
    <source>
        <dbReference type="EMBL" id="CAF87826.1"/>
    </source>
</evidence>
<evidence type="ECO:0000256" key="4">
    <source>
        <dbReference type="SAM" id="MobiDB-lite"/>
    </source>
</evidence>
<comment type="subcellular location">
    <subcellularLocation>
        <location evidence="1">Cytoplasm</location>
    </subcellularLocation>
</comment>
<dbReference type="AlphaFoldDB" id="Q4TH06"/>
<dbReference type="InterPro" id="IPR051833">
    <property type="entry name" value="TC-DDR_regulator"/>
</dbReference>
<name>Q4TH06_TETNG</name>
<dbReference type="KEGG" id="tng:GSTEN00000832G001"/>
<dbReference type="PANTHER" id="PTHR16308">
    <property type="entry name" value="UBIQUITIN ASSOCIATED PROTEIN 2-LIKE/LINGERER"/>
    <property type="match status" value="1"/>
</dbReference>
<evidence type="ECO:0000256" key="2">
    <source>
        <dbReference type="ARBA" id="ARBA00022490"/>
    </source>
</evidence>
<feature type="compositionally biased region" description="Low complexity" evidence="4">
    <location>
        <begin position="270"/>
        <end position="281"/>
    </location>
</feature>